<evidence type="ECO:0000313" key="3">
    <source>
        <dbReference type="Proteomes" id="UP000623467"/>
    </source>
</evidence>
<feature type="transmembrane region" description="Helical" evidence="1">
    <location>
        <begin position="172"/>
        <end position="193"/>
    </location>
</feature>
<keyword evidence="1" id="KW-1133">Transmembrane helix</keyword>
<protein>
    <submittedName>
        <fullName evidence="2">Uncharacterized protein</fullName>
    </submittedName>
</protein>
<organism evidence="2 3">
    <name type="scientific">Mycena sanguinolenta</name>
    <dbReference type="NCBI Taxonomy" id="230812"/>
    <lineage>
        <taxon>Eukaryota</taxon>
        <taxon>Fungi</taxon>
        <taxon>Dikarya</taxon>
        <taxon>Basidiomycota</taxon>
        <taxon>Agaricomycotina</taxon>
        <taxon>Agaricomycetes</taxon>
        <taxon>Agaricomycetidae</taxon>
        <taxon>Agaricales</taxon>
        <taxon>Marasmiineae</taxon>
        <taxon>Mycenaceae</taxon>
        <taxon>Mycena</taxon>
    </lineage>
</organism>
<dbReference type="EMBL" id="JACAZH010000005">
    <property type="protein sequence ID" value="KAF7367796.1"/>
    <property type="molecule type" value="Genomic_DNA"/>
</dbReference>
<evidence type="ECO:0000313" key="2">
    <source>
        <dbReference type="EMBL" id="KAF7367796.1"/>
    </source>
</evidence>
<name>A0A8H7DDQ9_9AGAR</name>
<dbReference type="OrthoDB" id="3007452at2759"/>
<dbReference type="AlphaFoldDB" id="A0A8H7DDQ9"/>
<evidence type="ECO:0000256" key="1">
    <source>
        <dbReference type="SAM" id="Phobius"/>
    </source>
</evidence>
<sequence>MTFFKSYLRGALLGTVFALLFMIAPVVIDRRFANVPAAVSLAAVLRWIGNKGLEGLTAVIVFAWVGVLCSLLNDARRFVGRAISARMAPPTGPIALEEGTAIPPLPPTADDTTVSSSPAAAPKNSPLTIGQKLISISSSTYFLVSQIRASIRSNTISFDRPILENVWVGLKYMLRGCEVIFALLLVLMLVAAVKQQWSGSASPAPAQSTPAPVQVLVSVDVHVAEDEKAAIKEEEEAVLV</sequence>
<feature type="transmembrane region" description="Helical" evidence="1">
    <location>
        <begin position="6"/>
        <end position="27"/>
    </location>
</feature>
<reference evidence="2" key="1">
    <citation type="submission" date="2020-05" db="EMBL/GenBank/DDBJ databases">
        <title>Mycena genomes resolve the evolution of fungal bioluminescence.</title>
        <authorList>
            <person name="Tsai I.J."/>
        </authorList>
    </citation>
    <scope>NUCLEOTIDE SEQUENCE</scope>
    <source>
        <strain evidence="2">160909Yilan</strain>
    </source>
</reference>
<gene>
    <name evidence="2" type="ORF">MSAN_00843800</name>
</gene>
<keyword evidence="3" id="KW-1185">Reference proteome</keyword>
<keyword evidence="1" id="KW-0812">Transmembrane</keyword>
<feature type="transmembrane region" description="Helical" evidence="1">
    <location>
        <begin position="55"/>
        <end position="73"/>
    </location>
</feature>
<accession>A0A8H7DDQ9</accession>
<proteinExistence type="predicted"/>
<comment type="caution">
    <text evidence="2">The sequence shown here is derived from an EMBL/GenBank/DDBJ whole genome shotgun (WGS) entry which is preliminary data.</text>
</comment>
<dbReference type="Proteomes" id="UP000623467">
    <property type="component" value="Unassembled WGS sequence"/>
</dbReference>
<keyword evidence="1" id="KW-0472">Membrane</keyword>